<dbReference type="OrthoDB" id="185373at2759"/>
<feature type="repeat" description="PPR" evidence="2">
    <location>
        <begin position="317"/>
        <end position="347"/>
    </location>
</feature>
<accession>A0A8K0HZI9</accession>
<evidence type="ECO:0000256" key="1">
    <source>
        <dbReference type="ARBA" id="ARBA00022737"/>
    </source>
</evidence>
<keyword evidence="1" id="KW-0677">Repeat</keyword>
<feature type="repeat" description="PPR" evidence="2">
    <location>
        <begin position="348"/>
        <end position="382"/>
    </location>
</feature>
<dbReference type="InterPro" id="IPR002885">
    <property type="entry name" value="PPR_rpt"/>
</dbReference>
<dbReference type="FunFam" id="1.25.40.10:FF:000417">
    <property type="entry name" value="Pentatricopeptide repeat-containing protein At4g38010"/>
    <property type="match status" value="1"/>
</dbReference>
<evidence type="ECO:0000256" key="2">
    <source>
        <dbReference type="PROSITE-ProRule" id="PRU00708"/>
    </source>
</evidence>
<dbReference type="SUPFAM" id="SSF48452">
    <property type="entry name" value="TPR-like"/>
    <property type="match status" value="1"/>
</dbReference>
<evidence type="ECO:0000313" key="3">
    <source>
        <dbReference type="EMBL" id="KAG1331178.1"/>
    </source>
</evidence>
<proteinExistence type="predicted"/>
<feature type="repeat" description="PPR" evidence="2">
    <location>
        <begin position="82"/>
        <end position="116"/>
    </location>
</feature>
<feature type="repeat" description="PPR" evidence="2">
    <location>
        <begin position="244"/>
        <end position="278"/>
    </location>
</feature>
<dbReference type="NCBIfam" id="TIGR00756">
    <property type="entry name" value="PPR"/>
    <property type="match status" value="5"/>
</dbReference>
<dbReference type="PROSITE" id="PS51375">
    <property type="entry name" value="PPR"/>
    <property type="match status" value="5"/>
</dbReference>
<dbReference type="Pfam" id="PF01535">
    <property type="entry name" value="PPR"/>
    <property type="match status" value="3"/>
</dbReference>
<dbReference type="Gene3D" id="1.25.40.10">
    <property type="entry name" value="Tetratricopeptide repeat domain"/>
    <property type="match status" value="4"/>
</dbReference>
<comment type="caution">
    <text evidence="3">The sequence shown here is derived from an EMBL/GenBank/DDBJ whole genome shotgun (WGS) entry which is preliminary data.</text>
</comment>
<evidence type="ECO:0000313" key="4">
    <source>
        <dbReference type="Proteomes" id="UP000797356"/>
    </source>
</evidence>
<sequence length="587" mass="64806">MFIDTTSAAVAAAAATVARFLSLIERCIATKDLRLGRHLHAHLLKTGLNHHTVLANRLVHLYSLSGVLPSAVSAFTDLPFKNHHSYNTLLAAFCRAGHLPGARQLFDQMPHRGLVSYNTMISTLTHHGHHAEALNLFTRMREDHSFDRFTVVGVATACANHGALKSLRQLHGAAIVSGLEFNLIMSNVMIDAYGKCADAEVSRALFDRMGTRDVISWTSLVVAYASSHRLEEAWLVFDRMPERNAVSWTALISGYEQNGEGEAALELFRGMVEEGVGPTPFTLVSVLSACAGLGLTARGKQVHGFMVRRCIGLDSFNVFTSNALIDMYAKCGDIASAGSAFAEMPQRDIVSWNSMVTGFAQNGHGKQSLAIFEQMMKAGITPNHTTFLGVLSACSHAGLVLEGRRFLDSMERKYGVQPRPEHYAAFIDALGRNCRLEEAMEFIKDLHSKHELGSVGTWGALLGACRVHGNLELAERASEYLFELDPENGARYVMLSNIYAAAGRWDNVRQIRLLMKGKGFRKDPGFSWIDLRSGKHMFVADDKSHKRTGEIYELLATLVDQMKETRCHLNYEQSLFGDEDGDLLQCV</sequence>
<dbReference type="InterPro" id="IPR046960">
    <property type="entry name" value="PPR_At4g14850-like_plant"/>
</dbReference>
<dbReference type="Pfam" id="PF20431">
    <property type="entry name" value="E_motif"/>
    <property type="match status" value="1"/>
</dbReference>
<dbReference type="FunFam" id="1.25.40.10:FF:000280">
    <property type="entry name" value="Pentatricopeptide repeat-containing protein"/>
    <property type="match status" value="1"/>
</dbReference>
<dbReference type="InterPro" id="IPR011990">
    <property type="entry name" value="TPR-like_helical_dom_sf"/>
</dbReference>
<dbReference type="FunFam" id="1.25.40.10:FF:000348">
    <property type="entry name" value="Pentatricopeptide repeat-containing protein chloroplastic"/>
    <property type="match status" value="1"/>
</dbReference>
<keyword evidence="4" id="KW-1185">Reference proteome</keyword>
<dbReference type="PANTHER" id="PTHR47926">
    <property type="entry name" value="PENTATRICOPEPTIDE REPEAT-CONTAINING PROTEIN"/>
    <property type="match status" value="1"/>
</dbReference>
<dbReference type="Proteomes" id="UP000797356">
    <property type="component" value="Chromosome 2"/>
</dbReference>
<dbReference type="Pfam" id="PF12854">
    <property type="entry name" value="PPR_1"/>
    <property type="match status" value="1"/>
</dbReference>
<reference evidence="3" key="1">
    <citation type="journal article" date="2017" name="Gigascience">
        <title>The genome draft of coconut (Cocos nucifera).</title>
        <authorList>
            <person name="Xiao Y."/>
            <person name="Xu P."/>
            <person name="Fan H."/>
            <person name="Baudouin L."/>
            <person name="Xia W."/>
            <person name="Bocs S."/>
            <person name="Xu J."/>
            <person name="Li Q."/>
            <person name="Guo A."/>
            <person name="Zhou L."/>
            <person name="Li J."/>
            <person name="Wu Y."/>
            <person name="Ma Z."/>
            <person name="Armero A."/>
            <person name="Issali A.E."/>
            <person name="Liu N."/>
            <person name="Peng M."/>
            <person name="Yang Y."/>
        </authorList>
    </citation>
    <scope>NUCLEOTIDE SEQUENCE</scope>
    <source>
        <tissue evidence="3">Spear leaf of Hainan Tall coconut</tissue>
    </source>
</reference>
<feature type="repeat" description="PPR" evidence="2">
    <location>
        <begin position="213"/>
        <end position="243"/>
    </location>
</feature>
<gene>
    <name evidence="3" type="ORF">COCNU_02G011460</name>
</gene>
<dbReference type="EMBL" id="CM017873">
    <property type="protein sequence ID" value="KAG1331178.1"/>
    <property type="molecule type" value="Genomic_DNA"/>
</dbReference>
<dbReference type="Pfam" id="PF13041">
    <property type="entry name" value="PPR_2"/>
    <property type="match status" value="2"/>
</dbReference>
<dbReference type="GO" id="GO:0009451">
    <property type="term" value="P:RNA modification"/>
    <property type="evidence" value="ECO:0007669"/>
    <property type="project" value="InterPro"/>
</dbReference>
<name>A0A8K0HZI9_COCNU</name>
<reference evidence="3" key="2">
    <citation type="submission" date="2019-07" db="EMBL/GenBank/DDBJ databases">
        <authorList>
            <person name="Yang Y."/>
            <person name="Bocs S."/>
            <person name="Baudouin L."/>
        </authorList>
    </citation>
    <scope>NUCLEOTIDE SEQUENCE</scope>
    <source>
        <tissue evidence="3">Spear leaf of Hainan Tall coconut</tissue>
    </source>
</reference>
<dbReference type="InterPro" id="IPR046848">
    <property type="entry name" value="E_motif"/>
</dbReference>
<dbReference type="PANTHER" id="PTHR47926:SF346">
    <property type="entry name" value="PENTATRICOPEPTIDE REPEAT-CONTAINING PROTEIN"/>
    <property type="match status" value="1"/>
</dbReference>
<dbReference type="GO" id="GO:0003723">
    <property type="term" value="F:RNA binding"/>
    <property type="evidence" value="ECO:0007669"/>
    <property type="project" value="InterPro"/>
</dbReference>
<protein>
    <submittedName>
        <fullName evidence="3">Pentatricopeptide repeat-containing protein</fullName>
    </submittedName>
</protein>
<dbReference type="FunFam" id="1.25.40.10:FF:000442">
    <property type="entry name" value="Pentatricopeptide repeat-containing protein At3g49710"/>
    <property type="match status" value="1"/>
</dbReference>
<organism evidence="3 4">
    <name type="scientific">Cocos nucifera</name>
    <name type="common">Coconut palm</name>
    <dbReference type="NCBI Taxonomy" id="13894"/>
    <lineage>
        <taxon>Eukaryota</taxon>
        <taxon>Viridiplantae</taxon>
        <taxon>Streptophyta</taxon>
        <taxon>Embryophyta</taxon>
        <taxon>Tracheophyta</taxon>
        <taxon>Spermatophyta</taxon>
        <taxon>Magnoliopsida</taxon>
        <taxon>Liliopsida</taxon>
        <taxon>Arecaceae</taxon>
        <taxon>Arecoideae</taxon>
        <taxon>Cocoseae</taxon>
        <taxon>Attaleinae</taxon>
        <taxon>Cocos</taxon>
    </lineage>
</organism>
<dbReference type="AlphaFoldDB" id="A0A8K0HZI9"/>